<sequence length="99" mass="11621">MCCYFGIKTCQFGRGVVIPGERVINLGVFVVNSGERVVENEVSELLVKGTILTHFTFEVWNEIIGLVVMYLLGVFIRGTLYKFRKNYFYNDSWRRKKWK</sequence>
<keyword evidence="1" id="KW-0472">Membrane</keyword>
<keyword evidence="1" id="KW-1133">Transmembrane helix</keyword>
<keyword evidence="1" id="KW-0812">Transmembrane</keyword>
<organism evidence="2 3">
    <name type="scientific">Flavobacterium fryxellicola</name>
    <dbReference type="NCBI Taxonomy" id="249352"/>
    <lineage>
        <taxon>Bacteria</taxon>
        <taxon>Pseudomonadati</taxon>
        <taxon>Bacteroidota</taxon>
        <taxon>Flavobacteriia</taxon>
        <taxon>Flavobacteriales</taxon>
        <taxon>Flavobacteriaceae</taxon>
        <taxon>Flavobacterium</taxon>
    </lineage>
</organism>
<dbReference type="AlphaFoldDB" id="A0A167ZJZ4"/>
<gene>
    <name evidence="2" type="ORF">FBFR_01645</name>
</gene>
<reference evidence="2 3" key="1">
    <citation type="submission" date="2016-03" db="EMBL/GenBank/DDBJ databases">
        <title>Draft genome sequence of Flavobacterium fryxellicola DSM 16209.</title>
        <authorList>
            <person name="Shin S.-K."/>
            <person name="Yi H."/>
        </authorList>
    </citation>
    <scope>NUCLEOTIDE SEQUENCE [LARGE SCALE GENOMIC DNA]</scope>
    <source>
        <strain evidence="2 3">DSM 16209</strain>
    </source>
</reference>
<proteinExistence type="predicted"/>
<name>A0A167ZJZ4_9FLAO</name>
<protein>
    <submittedName>
        <fullName evidence="2">Uncharacterized protein</fullName>
    </submittedName>
</protein>
<keyword evidence="3" id="KW-1185">Reference proteome</keyword>
<accession>A0A167ZJZ4</accession>
<feature type="transmembrane region" description="Helical" evidence="1">
    <location>
        <begin position="63"/>
        <end position="80"/>
    </location>
</feature>
<evidence type="ECO:0000256" key="1">
    <source>
        <dbReference type="SAM" id="Phobius"/>
    </source>
</evidence>
<dbReference type="Proteomes" id="UP000077164">
    <property type="component" value="Unassembled WGS sequence"/>
</dbReference>
<evidence type="ECO:0000313" key="2">
    <source>
        <dbReference type="EMBL" id="OAB30527.1"/>
    </source>
</evidence>
<comment type="caution">
    <text evidence="2">The sequence shown here is derived from an EMBL/GenBank/DDBJ whole genome shotgun (WGS) entry which is preliminary data.</text>
</comment>
<dbReference type="EMBL" id="LVJE01000003">
    <property type="protein sequence ID" value="OAB30527.1"/>
    <property type="molecule type" value="Genomic_DNA"/>
</dbReference>
<evidence type="ECO:0000313" key="3">
    <source>
        <dbReference type="Proteomes" id="UP000077164"/>
    </source>
</evidence>